<feature type="binding site" evidence="8">
    <location>
        <position position="457"/>
    </location>
    <ligand>
        <name>phosphoenolpyruvate</name>
        <dbReference type="ChEBI" id="CHEBI:58702"/>
    </ligand>
</feature>
<feature type="compositionally biased region" description="Low complexity" evidence="9">
    <location>
        <begin position="77"/>
        <end position="95"/>
    </location>
</feature>
<feature type="binding site" evidence="8">
    <location>
        <position position="243"/>
    </location>
    <ligand>
        <name>3-phosphoshikimate</name>
        <dbReference type="ChEBI" id="CHEBI:145989"/>
    </ligand>
</feature>
<dbReference type="AlphaFoldDB" id="A0A220YHC2"/>
<dbReference type="GO" id="GO:0009073">
    <property type="term" value="P:aromatic amino acid family biosynthetic process"/>
    <property type="evidence" value="ECO:0007669"/>
    <property type="project" value="UniProtKB-KW"/>
</dbReference>
<comment type="similarity">
    <text evidence="2 8">Belongs to the EPSP synthase family.</text>
</comment>
<proteinExistence type="inferred from homology"/>
<feature type="binding site" evidence="8">
    <location>
        <position position="216"/>
    </location>
    <ligand>
        <name>phosphoenolpyruvate</name>
        <dbReference type="ChEBI" id="CHEBI:58702"/>
    </ligand>
</feature>
<dbReference type="PANTHER" id="PTHR21090:SF5">
    <property type="entry name" value="PENTAFUNCTIONAL AROM POLYPEPTIDE"/>
    <property type="match status" value="1"/>
</dbReference>
<dbReference type="PANTHER" id="PTHR21090">
    <property type="entry name" value="AROM/DEHYDROQUINATE SYNTHASE"/>
    <property type="match status" value="1"/>
</dbReference>
<evidence type="ECO:0000256" key="2">
    <source>
        <dbReference type="ARBA" id="ARBA00009948"/>
    </source>
</evidence>
<feature type="binding site" evidence="8">
    <location>
        <position position="215"/>
    </location>
    <ligand>
        <name>3-phosphoshikimate</name>
        <dbReference type="ChEBI" id="CHEBI:145989"/>
    </ligand>
</feature>
<evidence type="ECO:0000256" key="7">
    <source>
        <dbReference type="ARBA" id="ARBA00044633"/>
    </source>
</evidence>
<evidence type="ECO:0000256" key="8">
    <source>
        <dbReference type="HAMAP-Rule" id="MF_00210"/>
    </source>
</evidence>
<dbReference type="EMBL" id="CP015267">
    <property type="protein sequence ID" value="ASL16991.1"/>
    <property type="molecule type" value="Genomic_DNA"/>
</dbReference>
<comment type="catalytic activity">
    <reaction evidence="7">
        <text>3-phosphoshikimate + phosphoenolpyruvate = 5-O-(1-carboxyvinyl)-3-phosphoshikimate + phosphate</text>
        <dbReference type="Rhea" id="RHEA:21256"/>
        <dbReference type="ChEBI" id="CHEBI:43474"/>
        <dbReference type="ChEBI" id="CHEBI:57701"/>
        <dbReference type="ChEBI" id="CHEBI:58702"/>
        <dbReference type="ChEBI" id="CHEBI:145989"/>
        <dbReference type="EC" id="2.5.1.19"/>
    </reaction>
    <physiologicalReaction direction="left-to-right" evidence="7">
        <dbReference type="Rhea" id="RHEA:21257"/>
    </physiologicalReaction>
</comment>
<keyword evidence="3 8" id="KW-0963">Cytoplasm</keyword>
<dbReference type="InterPro" id="IPR023193">
    <property type="entry name" value="EPSP_synthase_CS"/>
</dbReference>
<feature type="binding site" evidence="8">
    <location>
        <position position="214"/>
    </location>
    <ligand>
        <name>3-phosphoshikimate</name>
        <dbReference type="ChEBI" id="CHEBI:145989"/>
    </ligand>
</feature>
<dbReference type="PROSITE" id="PS00104">
    <property type="entry name" value="EPSP_SYNTHASE_1"/>
    <property type="match status" value="1"/>
</dbReference>
<dbReference type="SUPFAM" id="SSF55205">
    <property type="entry name" value="EPT/RTPC-like"/>
    <property type="match status" value="1"/>
</dbReference>
<keyword evidence="5 8" id="KW-0808">Transferase</keyword>
<dbReference type="HAMAP" id="MF_00210">
    <property type="entry name" value="EPSP_synth"/>
    <property type="match status" value="1"/>
</dbReference>
<feature type="binding site" evidence="8">
    <location>
        <position position="171"/>
    </location>
    <ligand>
        <name>phosphoenolpyruvate</name>
        <dbReference type="ChEBI" id="CHEBI:58702"/>
    </ligand>
</feature>
<comment type="pathway">
    <text evidence="1 8">Metabolic intermediate biosynthesis; chorismate biosynthesis; chorismate from D-erythrose 4-phosphate and phosphoenolpyruvate: step 6/7.</text>
</comment>
<evidence type="ECO:0000259" key="10">
    <source>
        <dbReference type="Pfam" id="PF00275"/>
    </source>
</evidence>
<reference evidence="11 12" key="1">
    <citation type="journal article" date="2017" name="Lancet Infect. Dis.">
        <title>Global outbreak of severe Mycobacterium chimaera disease after cardiac surgery: a molecular epidemiological study.</title>
        <authorList>
            <person name="van Ingen J."/>
            <person name="Kohl T."/>
            <person name="Kranzer K."/>
            <person name="Hasse B."/>
            <person name="Keller P."/>
            <person name="Szafranska A."/>
            <person name="Hillemann D."/>
            <person name="Chand M."/>
            <person name="Schreiber P."/>
            <person name="Sommerstein R."/>
            <person name="Berger C."/>
            <person name="Genoni M."/>
            <person name="Ruegg C."/>
            <person name="Troillet N."/>
            <person name="Widmer A.F."/>
            <person name="Becker S.L."/>
            <person name="Herrmann M."/>
            <person name="Eckmanns T."/>
            <person name="Haller S."/>
            <person name="Hoeller C."/>
            <person name="Debast S.B."/>
            <person name="Wolfhagen M.J."/>
            <person name="Hopman J."/>
            <person name="Kluytmans J."/>
            <person name="Langelaar M."/>
            <person name="Notermans D.W."/>
            <person name="ten Oever J."/>
            <person name="van den Barselaar P."/>
            <person name="Vonk A.B.A."/>
            <person name="Vos M.C."/>
            <person name="Ahmed N."/>
            <person name="Brown T."/>
            <person name="Crook D."/>
            <person name="Lamagni T."/>
            <person name="Phin N."/>
            <person name="Smith E.G."/>
            <person name="Zambon M."/>
            <person name="Serr A."/>
            <person name="Goetting T."/>
            <person name="Ebner W."/>
            <person name="Thuermer A."/>
            <person name="Utpatel C."/>
            <person name="Sproer C."/>
            <person name="Bunk B."/>
            <person name="Nubel U."/>
            <person name="Bloemberg G."/>
            <person name="Bottger E."/>
            <person name="Niemann S."/>
            <person name="Wagner D."/>
            <person name="Sax H."/>
        </authorList>
    </citation>
    <scope>NUCLEOTIDE SEQUENCE [LARGE SCALE GENOMIC DNA]</scope>
    <source>
        <strain evidence="11 12">ZUERICH-2</strain>
    </source>
</reference>
<dbReference type="InterPro" id="IPR006264">
    <property type="entry name" value="EPSP_synthase"/>
</dbReference>
<feature type="binding site" evidence="8">
    <location>
        <position position="432"/>
    </location>
    <ligand>
        <name>phosphoenolpyruvate</name>
        <dbReference type="ChEBI" id="CHEBI:58702"/>
    </ligand>
</feature>
<comment type="subunit">
    <text evidence="8">Monomer.</text>
</comment>
<feature type="binding site" evidence="8">
    <location>
        <position position="143"/>
    </location>
    <ligand>
        <name>phosphoenolpyruvate</name>
        <dbReference type="ChEBI" id="CHEBI:58702"/>
    </ligand>
</feature>
<evidence type="ECO:0000256" key="5">
    <source>
        <dbReference type="ARBA" id="ARBA00022679"/>
    </source>
</evidence>
<feature type="binding site" evidence="8">
    <location>
        <position position="391"/>
    </location>
    <ligand>
        <name>phosphoenolpyruvate</name>
        <dbReference type="ChEBI" id="CHEBI:58702"/>
    </ligand>
</feature>
<evidence type="ECO:0000256" key="1">
    <source>
        <dbReference type="ARBA" id="ARBA00004811"/>
    </source>
</evidence>
<feature type="binding site" evidence="8">
    <location>
        <position position="62"/>
    </location>
    <ligand>
        <name>phosphoenolpyruvate</name>
        <dbReference type="ChEBI" id="CHEBI:58702"/>
    </ligand>
</feature>
<protein>
    <recommendedName>
        <fullName evidence="8">3-phosphoshikimate 1-carboxyvinyltransferase</fullName>
        <ecNumber evidence="8">2.5.1.19</ecNumber>
    </recommendedName>
    <alternativeName>
        <fullName evidence="8">5-enolpyruvylshikimate-3-phosphate synthase</fullName>
        <shortName evidence="8">EPSP synthase</shortName>
        <shortName evidence="8">EPSPS</shortName>
    </alternativeName>
</protein>
<keyword evidence="6 8" id="KW-0057">Aromatic amino acid biosynthesis</keyword>
<feature type="binding site" evidence="8">
    <location>
        <position position="62"/>
    </location>
    <ligand>
        <name>3-phosphoshikimate</name>
        <dbReference type="ChEBI" id="CHEBI:145989"/>
    </ligand>
</feature>
<dbReference type="PROSITE" id="PS00885">
    <property type="entry name" value="EPSP_SYNTHASE_2"/>
    <property type="match status" value="1"/>
</dbReference>
<dbReference type="InterPro" id="IPR036968">
    <property type="entry name" value="Enolpyruvate_Tfrase_sf"/>
</dbReference>
<evidence type="ECO:0000256" key="3">
    <source>
        <dbReference type="ARBA" id="ARBA00022490"/>
    </source>
</evidence>
<dbReference type="UniPathway" id="UPA00053">
    <property type="reaction ID" value="UER00089"/>
</dbReference>
<keyword evidence="4 8" id="KW-0028">Amino-acid biosynthesis</keyword>
<dbReference type="Proteomes" id="UP000198286">
    <property type="component" value="Chromosome"/>
</dbReference>
<sequence>MVAEATGLLWVAEPRNSYGWQKPPNSYWWQQPVTGDDGPVSTWTAPQAPQPVHATVTVPGSKSQTNRTLVLAALAAAQGPGSPGSPRGGTPTISGALRSRDTDLMIGALRTLGLRVDGDGTELTVSGRVVPEPMAQVDCGLAGTVLRFVPPLAALAESIVEFDGDEQARARPIAPLLDALRGLGVRIDGSGLPFRVLGTGAVTGGTVEIDASASSQFVSGLLLCAASFAEGLTVRHTGSALPSAPHIAMTVTMLRQAGVDVDDSVPNRWRVRPGPVAARHWVVEPDLTNAVPFLAAAVVTGGAVRITGWPANSVQPAEHILAVLGKLNAVVTQHDSYLEARASGDYGGFDVDLRAVGELTPSVAALAALAAPGSVSRLSGIAHLRGHETNRLAALSAEINRLGGDCTETPDGLVITATPLRPGVWRAYADHRMAMAGAIVGLRVAGVEVDDIGATTKTLPDFPRLWADMLTAQEDRGM</sequence>
<dbReference type="Gene3D" id="3.65.10.10">
    <property type="entry name" value="Enolpyruvate transferase domain"/>
    <property type="match status" value="2"/>
</dbReference>
<feature type="binding site" evidence="8">
    <location>
        <position position="63"/>
    </location>
    <ligand>
        <name>3-phosphoshikimate</name>
        <dbReference type="ChEBI" id="CHEBI:145989"/>
    </ligand>
</feature>
<dbReference type="InterPro" id="IPR013792">
    <property type="entry name" value="RNA3'P_cycl/enolpyr_Trfase_a/b"/>
</dbReference>
<feature type="region of interest" description="Disordered" evidence="9">
    <location>
        <begin position="77"/>
        <end position="96"/>
    </location>
</feature>
<evidence type="ECO:0000313" key="12">
    <source>
        <dbReference type="Proteomes" id="UP000198286"/>
    </source>
</evidence>
<dbReference type="GO" id="GO:0009423">
    <property type="term" value="P:chorismate biosynthetic process"/>
    <property type="evidence" value="ECO:0007669"/>
    <property type="project" value="UniProtKB-UniRule"/>
</dbReference>
<feature type="binding site" evidence="8">
    <location>
        <position position="216"/>
    </location>
    <ligand>
        <name>3-phosphoshikimate</name>
        <dbReference type="ChEBI" id="CHEBI:145989"/>
    </ligand>
</feature>
<feature type="binding site" evidence="8">
    <location>
        <position position="358"/>
    </location>
    <ligand>
        <name>3-phosphoshikimate</name>
        <dbReference type="ChEBI" id="CHEBI:145989"/>
    </ligand>
</feature>
<comment type="caution">
    <text evidence="8">Lacks conserved residue(s) required for the propagation of feature annotation.</text>
</comment>
<name>A0A220YHC2_MYCIT</name>
<organism evidence="11 12">
    <name type="scientific">Mycobacterium intracellulare subsp. chimaera</name>
    <dbReference type="NCBI Taxonomy" id="222805"/>
    <lineage>
        <taxon>Bacteria</taxon>
        <taxon>Bacillati</taxon>
        <taxon>Actinomycetota</taxon>
        <taxon>Actinomycetes</taxon>
        <taxon>Mycobacteriales</taxon>
        <taxon>Mycobacteriaceae</taxon>
        <taxon>Mycobacterium</taxon>
        <taxon>Mycobacterium avium complex (MAC)</taxon>
    </lineage>
</organism>
<feature type="binding site" evidence="8">
    <location>
        <position position="67"/>
    </location>
    <ligand>
        <name>3-phosphoshikimate</name>
        <dbReference type="ChEBI" id="CHEBI:145989"/>
    </ligand>
</feature>
<feature type="active site" description="Proton acceptor" evidence="8">
    <location>
        <position position="358"/>
    </location>
</feature>
<comment type="function">
    <text evidence="8">Catalyzes the transfer of the enolpyruvyl moiety of phosphoenolpyruvate (PEP) to the 5-hydroxyl of shikimate-3-phosphate (S3P) to produce enolpyruvyl shikimate-3-phosphate and inorganic phosphate.</text>
</comment>
<comment type="subcellular location">
    <subcellularLocation>
        <location evidence="8">Cytoplasm</location>
    </subcellularLocation>
</comment>
<evidence type="ECO:0000313" key="11">
    <source>
        <dbReference type="EMBL" id="ASL16991.1"/>
    </source>
</evidence>
<dbReference type="PIRSF" id="PIRSF000505">
    <property type="entry name" value="EPSPS"/>
    <property type="match status" value="1"/>
</dbReference>
<dbReference type="FunFam" id="3.65.10.10:FF:000011">
    <property type="entry name" value="3-phosphoshikimate 1-carboxyvinyltransferase"/>
    <property type="match status" value="1"/>
</dbReference>
<dbReference type="EC" id="2.5.1.19" evidence="8"/>
<dbReference type="NCBIfam" id="TIGR01356">
    <property type="entry name" value="aroA"/>
    <property type="match status" value="1"/>
</dbReference>
<evidence type="ECO:0000256" key="4">
    <source>
        <dbReference type="ARBA" id="ARBA00022605"/>
    </source>
</evidence>
<evidence type="ECO:0000256" key="9">
    <source>
        <dbReference type="SAM" id="MobiDB-lite"/>
    </source>
</evidence>
<dbReference type="GO" id="GO:0008652">
    <property type="term" value="P:amino acid biosynthetic process"/>
    <property type="evidence" value="ECO:0007669"/>
    <property type="project" value="UniProtKB-KW"/>
</dbReference>
<accession>A0A220YHC2</accession>
<dbReference type="InterPro" id="IPR001986">
    <property type="entry name" value="Enolpyruvate_Tfrase_dom"/>
</dbReference>
<gene>
    <name evidence="8" type="primary">aroA</name>
    <name evidence="11" type="ORF">MYCOZU2_04626</name>
</gene>
<dbReference type="GO" id="GO:0005737">
    <property type="term" value="C:cytoplasm"/>
    <property type="evidence" value="ECO:0007669"/>
    <property type="project" value="UniProtKB-SubCell"/>
</dbReference>
<feature type="domain" description="Enolpyruvate transferase" evidence="10">
    <location>
        <begin position="47"/>
        <end position="464"/>
    </location>
</feature>
<evidence type="ECO:0000256" key="6">
    <source>
        <dbReference type="ARBA" id="ARBA00023141"/>
    </source>
</evidence>
<feature type="binding site" evidence="8">
    <location>
        <position position="387"/>
    </location>
    <ligand>
        <name>3-phosphoshikimate</name>
        <dbReference type="ChEBI" id="CHEBI:145989"/>
    </ligand>
</feature>
<dbReference type="FunFam" id="3.65.10.10:FF:000010">
    <property type="entry name" value="3-phosphoshikimate 1-carboxyvinyltransferase"/>
    <property type="match status" value="1"/>
</dbReference>
<dbReference type="CDD" id="cd01556">
    <property type="entry name" value="EPSP_synthase"/>
    <property type="match status" value="1"/>
</dbReference>
<dbReference type="GO" id="GO:0003866">
    <property type="term" value="F:3-phosphoshikimate 1-carboxyvinyltransferase activity"/>
    <property type="evidence" value="ECO:0007669"/>
    <property type="project" value="UniProtKB-UniRule"/>
</dbReference>
<dbReference type="Pfam" id="PF00275">
    <property type="entry name" value="EPSP_synthase"/>
    <property type="match status" value="1"/>
</dbReference>